<organism evidence="9 10">
    <name type="scientific">Coccomyxa subellipsoidea (strain C-169)</name>
    <name type="common">Green microalga</name>
    <dbReference type="NCBI Taxonomy" id="574566"/>
    <lineage>
        <taxon>Eukaryota</taxon>
        <taxon>Viridiplantae</taxon>
        <taxon>Chlorophyta</taxon>
        <taxon>core chlorophytes</taxon>
        <taxon>Trebouxiophyceae</taxon>
        <taxon>Trebouxiophyceae incertae sedis</taxon>
        <taxon>Coccomyxaceae</taxon>
        <taxon>Coccomyxa</taxon>
        <taxon>Coccomyxa subellipsoidea</taxon>
    </lineage>
</organism>
<feature type="region of interest" description="Disordered" evidence="6">
    <location>
        <begin position="382"/>
        <end position="450"/>
    </location>
</feature>
<feature type="region of interest" description="Disordered" evidence="6">
    <location>
        <begin position="563"/>
        <end position="598"/>
    </location>
</feature>
<dbReference type="KEGG" id="csl:COCSUDRAFT_64322"/>
<dbReference type="GeneID" id="17045660"/>
<dbReference type="PROSITE" id="PS50006">
    <property type="entry name" value="FHA_DOMAIN"/>
    <property type="match status" value="1"/>
</dbReference>
<dbReference type="GO" id="GO:0045740">
    <property type="term" value="P:positive regulation of DNA replication"/>
    <property type="evidence" value="ECO:0007669"/>
    <property type="project" value="TreeGrafter"/>
</dbReference>
<dbReference type="SUPFAM" id="SSF49879">
    <property type="entry name" value="SMAD/FHA domain"/>
    <property type="match status" value="1"/>
</dbReference>
<keyword evidence="1" id="KW-0479">Metal-binding</keyword>
<name>I0ZAH6_COCSC</name>
<dbReference type="InterPro" id="IPR001965">
    <property type="entry name" value="Znf_PHD"/>
</dbReference>
<feature type="region of interest" description="Disordered" evidence="6">
    <location>
        <begin position="225"/>
        <end position="251"/>
    </location>
</feature>
<dbReference type="SMART" id="SM00249">
    <property type="entry name" value="PHD"/>
    <property type="match status" value="1"/>
</dbReference>
<feature type="compositionally biased region" description="Basic residues" evidence="6">
    <location>
        <begin position="1473"/>
        <end position="1482"/>
    </location>
</feature>
<feature type="compositionally biased region" description="Low complexity" evidence="6">
    <location>
        <begin position="1270"/>
        <end position="1287"/>
    </location>
</feature>
<dbReference type="InterPro" id="IPR047171">
    <property type="entry name" value="BAZ1A"/>
</dbReference>
<dbReference type="PANTHER" id="PTHR46510">
    <property type="entry name" value="BROMODOMAIN ADJACENT TO ZINC FINGER DOMAIN PROTEIN 1A"/>
    <property type="match status" value="1"/>
</dbReference>
<feature type="domain" description="PHD-type" evidence="8">
    <location>
        <begin position="1134"/>
        <end position="1184"/>
    </location>
</feature>
<evidence type="ECO:0000256" key="3">
    <source>
        <dbReference type="ARBA" id="ARBA00022833"/>
    </source>
</evidence>
<feature type="compositionally biased region" description="Low complexity" evidence="6">
    <location>
        <begin position="1007"/>
        <end position="1031"/>
    </location>
</feature>
<dbReference type="GO" id="GO:0008270">
    <property type="term" value="F:zinc ion binding"/>
    <property type="evidence" value="ECO:0007669"/>
    <property type="project" value="UniProtKB-KW"/>
</dbReference>
<dbReference type="GO" id="GO:0008623">
    <property type="term" value="C:CHRAC"/>
    <property type="evidence" value="ECO:0007669"/>
    <property type="project" value="TreeGrafter"/>
</dbReference>
<feature type="region of interest" description="Disordered" evidence="6">
    <location>
        <begin position="1188"/>
        <end position="1362"/>
    </location>
</feature>
<dbReference type="GO" id="GO:0031445">
    <property type="term" value="P:regulation of heterochromatin formation"/>
    <property type="evidence" value="ECO:0007669"/>
    <property type="project" value="TreeGrafter"/>
</dbReference>
<dbReference type="SUPFAM" id="SSF57903">
    <property type="entry name" value="FYVE/PHD zinc finger"/>
    <property type="match status" value="1"/>
</dbReference>
<dbReference type="InterPro" id="IPR019787">
    <property type="entry name" value="Znf_PHD-finger"/>
</dbReference>
<dbReference type="Gene3D" id="2.60.200.20">
    <property type="match status" value="1"/>
</dbReference>
<dbReference type="SMART" id="SM00240">
    <property type="entry name" value="FHA"/>
    <property type="match status" value="1"/>
</dbReference>
<comment type="caution">
    <text evidence="9">The sequence shown here is derived from an EMBL/GenBank/DDBJ whole genome shotgun (WGS) entry which is preliminary data.</text>
</comment>
<dbReference type="GO" id="GO:0000228">
    <property type="term" value="C:nuclear chromosome"/>
    <property type="evidence" value="ECO:0007669"/>
    <property type="project" value="TreeGrafter"/>
</dbReference>
<keyword evidence="5" id="KW-0175">Coiled coil</keyword>
<dbReference type="CDD" id="cd22673">
    <property type="entry name" value="FHA_Ki67"/>
    <property type="match status" value="1"/>
</dbReference>
<keyword evidence="2 4" id="KW-0863">Zinc-finger</keyword>
<dbReference type="Pfam" id="PF00498">
    <property type="entry name" value="FHA"/>
    <property type="match status" value="1"/>
</dbReference>
<dbReference type="InterPro" id="IPR008984">
    <property type="entry name" value="SMAD_FHA_dom_sf"/>
</dbReference>
<dbReference type="PROSITE" id="PS50016">
    <property type="entry name" value="ZF_PHD_2"/>
    <property type="match status" value="1"/>
</dbReference>
<dbReference type="Pfam" id="PF00628">
    <property type="entry name" value="PHD"/>
    <property type="match status" value="1"/>
</dbReference>
<evidence type="ECO:0000259" key="8">
    <source>
        <dbReference type="PROSITE" id="PS50016"/>
    </source>
</evidence>
<dbReference type="PANTHER" id="PTHR46510:SF1">
    <property type="entry name" value="BROMODOMAIN ADJACENT TO ZINC FINGER DOMAIN PROTEIN 1A"/>
    <property type="match status" value="1"/>
</dbReference>
<feature type="compositionally biased region" description="Low complexity" evidence="6">
    <location>
        <begin position="1250"/>
        <end position="1261"/>
    </location>
</feature>
<feature type="region of interest" description="Disordered" evidence="6">
    <location>
        <begin position="146"/>
        <end position="212"/>
    </location>
</feature>
<dbReference type="GO" id="GO:0003677">
    <property type="term" value="F:DNA binding"/>
    <property type="evidence" value="ECO:0007669"/>
    <property type="project" value="TreeGrafter"/>
</dbReference>
<evidence type="ECO:0000259" key="7">
    <source>
        <dbReference type="PROSITE" id="PS50006"/>
    </source>
</evidence>
<feature type="coiled-coil region" evidence="5">
    <location>
        <begin position="745"/>
        <end position="793"/>
    </location>
</feature>
<feature type="compositionally biased region" description="Low complexity" evidence="6">
    <location>
        <begin position="563"/>
        <end position="580"/>
    </location>
</feature>
<proteinExistence type="predicted"/>
<evidence type="ECO:0008006" key="11">
    <source>
        <dbReference type="Google" id="ProtNLM"/>
    </source>
</evidence>
<feature type="region of interest" description="Disordered" evidence="6">
    <location>
        <begin position="911"/>
        <end position="931"/>
    </location>
</feature>
<feature type="compositionally biased region" description="Acidic residues" evidence="6">
    <location>
        <begin position="1032"/>
        <end position="1049"/>
    </location>
</feature>
<feature type="compositionally biased region" description="Low complexity" evidence="6">
    <location>
        <begin position="270"/>
        <end position="290"/>
    </location>
</feature>
<feature type="compositionally biased region" description="Low complexity" evidence="6">
    <location>
        <begin position="1050"/>
        <end position="1060"/>
    </location>
</feature>
<feature type="compositionally biased region" description="Low complexity" evidence="6">
    <location>
        <begin position="146"/>
        <end position="159"/>
    </location>
</feature>
<feature type="compositionally biased region" description="Low complexity" evidence="6">
    <location>
        <begin position="1322"/>
        <end position="1346"/>
    </location>
</feature>
<feature type="region of interest" description="Disordered" evidence="6">
    <location>
        <begin position="503"/>
        <end position="531"/>
    </location>
</feature>
<dbReference type="EMBL" id="AGSI01000001">
    <property type="protein sequence ID" value="EIE27645.1"/>
    <property type="molecule type" value="Genomic_DNA"/>
</dbReference>
<feature type="compositionally biased region" description="Low complexity" evidence="6">
    <location>
        <begin position="1071"/>
        <end position="1083"/>
    </location>
</feature>
<evidence type="ECO:0000256" key="1">
    <source>
        <dbReference type="ARBA" id="ARBA00022723"/>
    </source>
</evidence>
<evidence type="ECO:0000313" key="10">
    <source>
        <dbReference type="Proteomes" id="UP000007264"/>
    </source>
</evidence>
<feature type="region of interest" description="Disordered" evidence="6">
    <location>
        <begin position="1397"/>
        <end position="1482"/>
    </location>
</feature>
<dbReference type="OrthoDB" id="515991at2759"/>
<feature type="compositionally biased region" description="Low complexity" evidence="6">
    <location>
        <begin position="911"/>
        <end position="926"/>
    </location>
</feature>
<accession>I0ZAH6</accession>
<dbReference type="GO" id="GO:0006355">
    <property type="term" value="P:regulation of DNA-templated transcription"/>
    <property type="evidence" value="ECO:0007669"/>
    <property type="project" value="TreeGrafter"/>
</dbReference>
<gene>
    <name evidence="9" type="ORF">COCSUDRAFT_64322</name>
</gene>
<dbReference type="Proteomes" id="UP000007264">
    <property type="component" value="Unassembled WGS sequence"/>
</dbReference>
<evidence type="ECO:0000256" key="5">
    <source>
        <dbReference type="SAM" id="Coils"/>
    </source>
</evidence>
<sequence>MTEVLAQSLETAQEYGKLVFLDKDGERAQEYPINKNLVVLGRDKACDIVITRREVSRHHAQLAVDDAGAVWLSSLGREPVSVNGKPATEAVELFTGDQIEIFLEGRVKVLCFEAEDATIKINKAGPTPRKPLGDANQNTGVLAPVPAAAAVKPSPASASRGRRTPAKRAAGPAPPPPAPPMPPKGSLLPGCKAANAGSRIPKPPPLPKPADLRNGLKMAAAAEDIGRQTQQAVSKAEAPQPQKPTAPGTFLPSANELLALRAGLRKTGAAAGPEAAAGEQAAAPAAPPAGGRDGTAKKRKSVRFNIPAKEPTSPEGVPTDATVALDFGSPSSPDVIINVNADSTAAFSAWAMGSSALSGGGRRSLGDTLTGGLPSILEEAPEDCAASPPPATQARTPVTPSREITPMLRRRSGRTSSITCSSPESVGRKRRSCSGSRNGTPASKGCPMTADPEVAAAAAEEAALDASLAAAEAVAAGNGQSQEDSTVATLAAAAAQLEGVSEEAVAKDVTEQQELLPEGEAPEGTPQTAAPAKLQRLDSPATPWVPQIGLEAAAVAAALAASRSATPASVPGSPAAARATPGRRGRSSASGRKSRMSLVATAVQPDGTPTGPLPEDTSAAIDVTEVLTQQLSAAKTGTKAPINTPVDATGMPSFATLDMEGVALRLAGIEATRKAPVCALDSPAPQAAPDTATPAHPTPLPVAEAAGAVAAAAAADVVMQHRGLQADAADMAAMKEELEAAIIRAHAQQVRAQALEAQLAEATALAARLHQTNEELSARLQLLEQQQAALVIAPQETAAQAMEIDVPEQAAPNADEDDTTMVKEAEPTEVPAILSPQAATPVAVAAPAELQPSAAKTATKTVNTPSAAAGTPLTGSAVAVTANLGSQSVDDKTPAGTATLPADVIVGRTPTGAPSAAATSAYGSAPSVRAGRPSIAGSLAQLEFEGLSQALSQGSLEWVDGLILPPGSSQEAAPAPAAETPAEGQDKAAPVAPAPDMPHGPLLPQRAAVDQAPVQEVQPAAAEPEAPSADVETAEPEEEANGDVAEEATEALAEAAQQEPDAQEAPEESIPEPASKNADAAEPAADEDLSPVSGGRGAAAAEKAPAASAEKVQDAAAEAAEGDEEAQADEEDDDDICHVCGEADEGDVLLLCDGCDNACHLGCARPVLRRIPKNDWFCSECKAARGASKTAKRKAQQAEEEDAVAEAAKPSKTPRRHALPPLSETKEEPAAEEAMDGGKDDRSAAPEEAQSQSGRSTRRSSVAVQPALEPAASRPARGRRASLAGAAEDNTANEVQASAAVADVKAPGSAVTQARTTRRRASLAQTPAAAQPAEAAAAPRTAASTRGARRNSVSPAIDAAPQQELAAAVPRMGPAKRMTLASVEASLGPALGSLGVIEEADEEMGSDADEGESAPAPLPKAKPAPARAARSRKALQDKTNQEAPQPATRRTRAAAAGPAKKARTASPAASPPKTRRSTRARS</sequence>
<evidence type="ECO:0000256" key="4">
    <source>
        <dbReference type="PROSITE-ProRule" id="PRU00146"/>
    </source>
</evidence>
<dbReference type="eggNOG" id="KOG0825">
    <property type="taxonomic scope" value="Eukaryota"/>
</dbReference>
<reference evidence="9 10" key="1">
    <citation type="journal article" date="2012" name="Genome Biol.">
        <title>The genome of the polar eukaryotic microalga coccomyxa subellipsoidea reveals traits of cold adaptation.</title>
        <authorList>
            <person name="Blanc G."/>
            <person name="Agarkova I."/>
            <person name="Grimwood J."/>
            <person name="Kuo A."/>
            <person name="Brueggeman A."/>
            <person name="Dunigan D."/>
            <person name="Gurnon J."/>
            <person name="Ladunga I."/>
            <person name="Lindquist E."/>
            <person name="Lucas S."/>
            <person name="Pangilinan J."/>
            <person name="Proschold T."/>
            <person name="Salamov A."/>
            <person name="Schmutz J."/>
            <person name="Weeks D."/>
            <person name="Yamada T."/>
            <person name="Claverie J.M."/>
            <person name="Grigoriev I."/>
            <person name="Van Etten J."/>
            <person name="Lomsadze A."/>
            <person name="Borodovsky M."/>
        </authorList>
    </citation>
    <scope>NUCLEOTIDE SEQUENCE [LARGE SCALE GENOMIC DNA]</scope>
    <source>
        <strain evidence="9 10">C-169</strain>
    </source>
</reference>
<dbReference type="GO" id="GO:0006338">
    <property type="term" value="P:chromatin remodeling"/>
    <property type="evidence" value="ECO:0007669"/>
    <property type="project" value="InterPro"/>
</dbReference>
<feature type="compositionally biased region" description="Basic and acidic residues" evidence="6">
    <location>
        <begin position="1236"/>
        <end position="1245"/>
    </location>
</feature>
<dbReference type="RefSeq" id="XP_005652189.1">
    <property type="nucleotide sequence ID" value="XM_005652132.1"/>
</dbReference>
<protein>
    <recommendedName>
        <fullName evidence="11">FHA domain-containing protein</fullName>
    </recommendedName>
</protein>
<evidence type="ECO:0000313" key="9">
    <source>
        <dbReference type="EMBL" id="EIE27645.1"/>
    </source>
</evidence>
<feature type="compositionally biased region" description="Low complexity" evidence="6">
    <location>
        <begin position="1098"/>
        <end position="1119"/>
    </location>
</feature>
<dbReference type="InterPro" id="IPR011011">
    <property type="entry name" value="Znf_FYVE_PHD"/>
</dbReference>
<feature type="compositionally biased region" description="Low complexity" evidence="6">
    <location>
        <begin position="971"/>
        <end position="983"/>
    </location>
</feature>
<feature type="compositionally biased region" description="Low complexity" evidence="6">
    <location>
        <begin position="1443"/>
        <end position="1459"/>
    </location>
</feature>
<feature type="compositionally biased region" description="Acidic residues" evidence="6">
    <location>
        <begin position="1120"/>
        <end position="1132"/>
    </location>
</feature>
<feature type="compositionally biased region" description="Acidic residues" evidence="6">
    <location>
        <begin position="1061"/>
        <end position="1070"/>
    </location>
</feature>
<feature type="region of interest" description="Disordered" evidence="6">
    <location>
        <begin position="270"/>
        <end position="319"/>
    </location>
</feature>
<keyword evidence="10" id="KW-1185">Reference proteome</keyword>
<evidence type="ECO:0000256" key="2">
    <source>
        <dbReference type="ARBA" id="ARBA00022771"/>
    </source>
</evidence>
<feature type="compositionally biased region" description="Acidic residues" evidence="6">
    <location>
        <begin position="1398"/>
        <end position="1412"/>
    </location>
</feature>
<keyword evidence="3" id="KW-0862">Zinc</keyword>
<dbReference type="InterPro" id="IPR013083">
    <property type="entry name" value="Znf_RING/FYVE/PHD"/>
</dbReference>
<feature type="compositionally biased region" description="Pro residues" evidence="6">
    <location>
        <begin position="172"/>
        <end position="183"/>
    </location>
</feature>
<feature type="compositionally biased region" description="Polar residues" evidence="6">
    <location>
        <begin position="414"/>
        <end position="424"/>
    </location>
</feature>
<feature type="region of interest" description="Disordered" evidence="6">
    <location>
        <begin position="962"/>
        <end position="1132"/>
    </location>
</feature>
<feature type="domain" description="FHA" evidence="7">
    <location>
        <begin position="38"/>
        <end position="87"/>
    </location>
</feature>
<evidence type="ECO:0000256" key="6">
    <source>
        <dbReference type="SAM" id="MobiDB-lite"/>
    </source>
</evidence>
<dbReference type="Gene3D" id="3.30.40.10">
    <property type="entry name" value="Zinc/RING finger domain, C3HC4 (zinc finger)"/>
    <property type="match status" value="1"/>
</dbReference>
<dbReference type="InterPro" id="IPR000253">
    <property type="entry name" value="FHA_dom"/>
</dbReference>